<dbReference type="AlphaFoldDB" id="L9ZUQ4"/>
<dbReference type="OrthoDB" id="165303at2157"/>
<keyword evidence="2" id="KW-1185">Reference proteome</keyword>
<gene>
    <name evidence="1" type="ORF">C484_14908</name>
</gene>
<name>L9ZUQ4_9EURY</name>
<accession>L9ZUQ4</accession>
<dbReference type="EMBL" id="AOIL01000050">
    <property type="protein sequence ID" value="ELY88893.1"/>
    <property type="molecule type" value="Genomic_DNA"/>
</dbReference>
<organism evidence="1 2">
    <name type="scientific">Natrialba taiwanensis DSM 12281</name>
    <dbReference type="NCBI Taxonomy" id="1230458"/>
    <lineage>
        <taxon>Archaea</taxon>
        <taxon>Methanobacteriati</taxon>
        <taxon>Methanobacteriota</taxon>
        <taxon>Stenosarchaea group</taxon>
        <taxon>Halobacteria</taxon>
        <taxon>Halobacteriales</taxon>
        <taxon>Natrialbaceae</taxon>
        <taxon>Natrialba</taxon>
    </lineage>
</organism>
<dbReference type="RefSeq" id="WP_006826653.1">
    <property type="nucleotide sequence ID" value="NZ_AOIL01000050.1"/>
</dbReference>
<comment type="caution">
    <text evidence="1">The sequence shown here is derived from an EMBL/GenBank/DDBJ whole genome shotgun (WGS) entry which is preliminary data.</text>
</comment>
<evidence type="ECO:0000313" key="1">
    <source>
        <dbReference type="EMBL" id="ELY88893.1"/>
    </source>
</evidence>
<evidence type="ECO:0000313" key="2">
    <source>
        <dbReference type="Proteomes" id="UP000011648"/>
    </source>
</evidence>
<dbReference type="InterPro" id="IPR049696">
    <property type="entry name" value="HVO_0649-like"/>
</dbReference>
<dbReference type="STRING" id="1230458.C484_14908"/>
<dbReference type="PATRIC" id="fig|1230458.4.peg.3013"/>
<evidence type="ECO:0008006" key="3">
    <source>
        <dbReference type="Google" id="ProtNLM"/>
    </source>
</evidence>
<sequence>MSTYRSPFDRLRAKFDETELTCRQCGYHDESGGWRVSSSGDRVQYQFVCPACGAVETREMRLS</sequence>
<reference evidence="1 2" key="1">
    <citation type="journal article" date="2014" name="PLoS Genet.">
        <title>Phylogenetically driven sequencing of extremely halophilic archaea reveals strategies for static and dynamic osmo-response.</title>
        <authorList>
            <person name="Becker E.A."/>
            <person name="Seitzer P.M."/>
            <person name="Tritt A."/>
            <person name="Larsen D."/>
            <person name="Krusor M."/>
            <person name="Yao A.I."/>
            <person name="Wu D."/>
            <person name="Madern D."/>
            <person name="Eisen J.A."/>
            <person name="Darling A.E."/>
            <person name="Facciotti M.T."/>
        </authorList>
    </citation>
    <scope>NUCLEOTIDE SEQUENCE [LARGE SCALE GENOMIC DNA]</scope>
    <source>
        <strain evidence="1 2">DSM 12281</strain>
    </source>
</reference>
<protein>
    <recommendedName>
        <fullName evidence="3">Small CPxCG-related zinc finger protein</fullName>
    </recommendedName>
</protein>
<dbReference type="Proteomes" id="UP000011648">
    <property type="component" value="Unassembled WGS sequence"/>
</dbReference>
<proteinExistence type="predicted"/>
<dbReference type="NCBIfam" id="NF041911">
    <property type="entry name" value="HVO_0649"/>
    <property type="match status" value="1"/>
</dbReference>